<organism evidence="3 4">
    <name type="scientific">Candidatus Gottesmanbacteria bacterium GW2011_GWA1_43_11</name>
    <dbReference type="NCBI Taxonomy" id="1618436"/>
    <lineage>
        <taxon>Bacteria</taxon>
        <taxon>Candidatus Gottesmaniibacteriota</taxon>
    </lineage>
</organism>
<evidence type="ECO:0000313" key="4">
    <source>
        <dbReference type="Proteomes" id="UP000034543"/>
    </source>
</evidence>
<reference evidence="3 4" key="1">
    <citation type="journal article" date="2015" name="Nature">
        <title>rRNA introns, odd ribosomes, and small enigmatic genomes across a large radiation of phyla.</title>
        <authorList>
            <person name="Brown C.T."/>
            <person name="Hug L.A."/>
            <person name="Thomas B.C."/>
            <person name="Sharon I."/>
            <person name="Castelle C.J."/>
            <person name="Singh A."/>
            <person name="Wilkins M.J."/>
            <person name="Williams K.H."/>
            <person name="Banfield J.F."/>
        </authorList>
    </citation>
    <scope>NUCLEOTIDE SEQUENCE [LARGE SCALE GENOMIC DNA]</scope>
</reference>
<feature type="transmembrane region" description="Helical" evidence="1">
    <location>
        <begin position="161"/>
        <end position="182"/>
    </location>
</feature>
<dbReference type="STRING" id="1618436.UV59_C0007G0031"/>
<keyword evidence="1" id="KW-0812">Transmembrane</keyword>
<dbReference type="GO" id="GO:0016757">
    <property type="term" value="F:glycosyltransferase activity"/>
    <property type="evidence" value="ECO:0007669"/>
    <property type="project" value="InterPro"/>
</dbReference>
<gene>
    <name evidence="3" type="ORF">UV59_C0007G0031</name>
</gene>
<sequence>MKILLISKWVAGATRGDFFYPGAWRDTYELALALTNERLEVAILTSQVRPEHKSRFRLEFGLSLRKSNIKHYFAPTYSAFGAEWGLVRLKLFLAELRTLWAFHPDIVQYMQFGASLLYPWLKGIPLIFYSCYLFAPYANEKKDLAAKRLDWGIPDTVLNKFWLMGWNLLYLCLSYLFGAMTLPQMAKRGALFALMHEKGFQKARRQFGRTTSVAYIQKGVDLPHAVLDPRNLKRPNDKILFIGSILYGKGIFDLLEAMRLLQKKLPHVKLTIVGTGPESLVQQMLAFIKIHRLNVTYEGSKHYQYKWKLYDNHTIFCLPSYSDAYPSVILEAMAVGLPVVTTDAVDSPVTHDRSGLVVPVGKTEALSNAMYQLLTETNKRQKMSQAETREVIKYSWVQTAKQFSKFYRELLQSNT</sequence>
<feature type="domain" description="Glycosyl transferase family 1" evidence="2">
    <location>
        <begin position="235"/>
        <end position="387"/>
    </location>
</feature>
<keyword evidence="3" id="KW-0808">Transferase</keyword>
<dbReference type="SUPFAM" id="SSF53756">
    <property type="entry name" value="UDP-Glycosyltransferase/glycogen phosphorylase"/>
    <property type="match status" value="1"/>
</dbReference>
<feature type="transmembrane region" description="Helical" evidence="1">
    <location>
        <begin position="116"/>
        <end position="135"/>
    </location>
</feature>
<dbReference type="AlphaFoldDB" id="A0A0G1FF07"/>
<protein>
    <submittedName>
        <fullName evidence="3">Glycosyltransferase</fullName>
    </submittedName>
</protein>
<evidence type="ECO:0000256" key="1">
    <source>
        <dbReference type="SAM" id="Phobius"/>
    </source>
</evidence>
<dbReference type="InterPro" id="IPR050194">
    <property type="entry name" value="Glycosyltransferase_grp1"/>
</dbReference>
<dbReference type="InterPro" id="IPR001296">
    <property type="entry name" value="Glyco_trans_1"/>
</dbReference>
<dbReference type="Proteomes" id="UP000034543">
    <property type="component" value="Unassembled WGS sequence"/>
</dbReference>
<dbReference type="Pfam" id="PF00534">
    <property type="entry name" value="Glycos_transf_1"/>
    <property type="match status" value="1"/>
</dbReference>
<name>A0A0G1FF07_9BACT</name>
<accession>A0A0G1FF07</accession>
<dbReference type="Gene3D" id="3.40.50.2000">
    <property type="entry name" value="Glycogen Phosphorylase B"/>
    <property type="match status" value="2"/>
</dbReference>
<keyword evidence="1" id="KW-0472">Membrane</keyword>
<evidence type="ECO:0000313" key="3">
    <source>
        <dbReference type="EMBL" id="KKS85448.1"/>
    </source>
</evidence>
<proteinExistence type="predicted"/>
<dbReference type="CDD" id="cd03801">
    <property type="entry name" value="GT4_PimA-like"/>
    <property type="match status" value="1"/>
</dbReference>
<dbReference type="PANTHER" id="PTHR45947">
    <property type="entry name" value="SULFOQUINOVOSYL TRANSFERASE SQD2"/>
    <property type="match status" value="1"/>
</dbReference>
<evidence type="ECO:0000259" key="2">
    <source>
        <dbReference type="Pfam" id="PF00534"/>
    </source>
</evidence>
<dbReference type="EMBL" id="LCFB01000007">
    <property type="protein sequence ID" value="KKS85448.1"/>
    <property type="molecule type" value="Genomic_DNA"/>
</dbReference>
<keyword evidence="1" id="KW-1133">Transmembrane helix</keyword>
<comment type="caution">
    <text evidence="3">The sequence shown here is derived from an EMBL/GenBank/DDBJ whole genome shotgun (WGS) entry which is preliminary data.</text>
</comment>
<dbReference type="PANTHER" id="PTHR45947:SF3">
    <property type="entry name" value="SULFOQUINOVOSYL TRANSFERASE SQD2"/>
    <property type="match status" value="1"/>
</dbReference>